<gene>
    <name evidence="4" type="ORF">GCM10023205_83080</name>
</gene>
<evidence type="ECO:0000313" key="4">
    <source>
        <dbReference type="EMBL" id="GAA4997202.1"/>
    </source>
</evidence>
<name>A0ABP9IIG4_9ACTN</name>
<dbReference type="InterPro" id="IPR002347">
    <property type="entry name" value="SDR_fam"/>
</dbReference>
<evidence type="ECO:0000313" key="5">
    <source>
        <dbReference type="Proteomes" id="UP001500466"/>
    </source>
</evidence>
<dbReference type="PRINTS" id="PR00080">
    <property type="entry name" value="SDRFAMILY"/>
</dbReference>
<dbReference type="Proteomes" id="UP001500466">
    <property type="component" value="Unassembled WGS sequence"/>
</dbReference>
<dbReference type="EMBL" id="BAABHS010000066">
    <property type="protein sequence ID" value="GAA4997202.1"/>
    <property type="molecule type" value="Genomic_DNA"/>
</dbReference>
<dbReference type="Gene3D" id="3.40.50.720">
    <property type="entry name" value="NAD(P)-binding Rossmann-like Domain"/>
    <property type="match status" value="1"/>
</dbReference>
<comment type="similarity">
    <text evidence="1 3">Belongs to the short-chain dehydrogenases/reductases (SDR) family.</text>
</comment>
<evidence type="ECO:0000256" key="3">
    <source>
        <dbReference type="RuleBase" id="RU000363"/>
    </source>
</evidence>
<dbReference type="InterPro" id="IPR036291">
    <property type="entry name" value="NAD(P)-bd_dom_sf"/>
</dbReference>
<keyword evidence="5" id="KW-1185">Reference proteome</keyword>
<reference evidence="5" key="1">
    <citation type="journal article" date="2019" name="Int. J. Syst. Evol. Microbiol.">
        <title>The Global Catalogue of Microorganisms (GCM) 10K type strain sequencing project: providing services to taxonomists for standard genome sequencing and annotation.</title>
        <authorList>
            <consortium name="The Broad Institute Genomics Platform"/>
            <consortium name="The Broad Institute Genome Sequencing Center for Infectious Disease"/>
            <person name="Wu L."/>
            <person name="Ma J."/>
        </authorList>
    </citation>
    <scope>NUCLEOTIDE SEQUENCE [LARGE SCALE GENOMIC DNA]</scope>
    <source>
        <strain evidence="5">JCM 17986</strain>
    </source>
</reference>
<dbReference type="PANTHER" id="PTHR45024:SF2">
    <property type="entry name" value="SCP2 DOMAIN-CONTAINING PROTEIN"/>
    <property type="match status" value="1"/>
</dbReference>
<keyword evidence="2" id="KW-0560">Oxidoreductase</keyword>
<evidence type="ECO:0000256" key="2">
    <source>
        <dbReference type="ARBA" id="ARBA00023002"/>
    </source>
</evidence>
<dbReference type="PRINTS" id="PR00081">
    <property type="entry name" value="GDHRDH"/>
</dbReference>
<comment type="caution">
    <text evidence="4">The sequence shown here is derived from an EMBL/GenBank/DDBJ whole genome shotgun (WGS) entry which is preliminary data.</text>
</comment>
<dbReference type="SUPFAM" id="SSF51735">
    <property type="entry name" value="NAD(P)-binding Rossmann-fold domains"/>
    <property type="match status" value="1"/>
</dbReference>
<protein>
    <submittedName>
        <fullName evidence="4">SDR family NAD(P)-dependent oxidoreductase</fullName>
    </submittedName>
</protein>
<dbReference type="Pfam" id="PF00106">
    <property type="entry name" value="adh_short"/>
    <property type="match status" value="1"/>
</dbReference>
<evidence type="ECO:0000256" key="1">
    <source>
        <dbReference type="ARBA" id="ARBA00006484"/>
    </source>
</evidence>
<dbReference type="InterPro" id="IPR051687">
    <property type="entry name" value="Peroxisomal_Beta-Oxidation"/>
</dbReference>
<dbReference type="PANTHER" id="PTHR45024">
    <property type="entry name" value="DEHYDROGENASES, SHORT CHAIN"/>
    <property type="match status" value="1"/>
</dbReference>
<sequence length="302" mass="31221">MSEIRFDGQVALVTGAGRGLGREHALLLAARGAKVVVNDVRDAAGASPADEVVAAIVAAGGEAVADTHSVAEEADAVVGTAVDTFGGLDVLVNNAGISHGGMFDQIPVEMFDRMIDIHLLATVKVTRAAWPHLRERGGRIVNTTSNSLFGITGTTHYITAKGGVLGLTKSLAMDGRSVGIKVNAIMPCAYTRMTANIPDEAFRGFLEKHFTADKVAPFVVWLASAGVPVSGEVFSVGGGRAARVVLGVAGDAVGATPEAYAERVDELMDMGAVEFPRDATAEVRLAARGLGLGEGLDGAWEQ</sequence>
<accession>A0ABP9IIG4</accession>
<organism evidence="4 5">
    <name type="scientific">Yinghuangia aomiensis</name>
    <dbReference type="NCBI Taxonomy" id="676205"/>
    <lineage>
        <taxon>Bacteria</taxon>
        <taxon>Bacillati</taxon>
        <taxon>Actinomycetota</taxon>
        <taxon>Actinomycetes</taxon>
        <taxon>Kitasatosporales</taxon>
        <taxon>Streptomycetaceae</taxon>
        <taxon>Yinghuangia</taxon>
    </lineage>
</organism>
<dbReference type="RefSeq" id="WP_345681085.1">
    <property type="nucleotide sequence ID" value="NZ_BAABHS010000066.1"/>
</dbReference>
<proteinExistence type="inferred from homology"/>